<dbReference type="Pfam" id="PF16600">
    <property type="entry name" value="Caskin1-CID"/>
    <property type="match status" value="1"/>
</dbReference>
<dbReference type="GO" id="GO:0005737">
    <property type="term" value="C:cytoplasm"/>
    <property type="evidence" value="ECO:0007669"/>
    <property type="project" value="UniProtKB-SubCell"/>
</dbReference>
<keyword evidence="3" id="KW-0963">Cytoplasm</keyword>
<dbReference type="FunFam" id="2.30.30.40:FF:000062">
    <property type="entry name" value="caskin-2 isoform X1"/>
    <property type="match status" value="1"/>
</dbReference>
<dbReference type="SMART" id="SM00454">
    <property type="entry name" value="SAM"/>
    <property type="match status" value="2"/>
</dbReference>
<evidence type="ECO:0000313" key="13">
    <source>
        <dbReference type="Proteomes" id="UP001501920"/>
    </source>
</evidence>
<dbReference type="InterPro" id="IPR033635">
    <property type="entry name" value="ANKS1/Caskin"/>
</dbReference>
<evidence type="ECO:0000256" key="8">
    <source>
        <dbReference type="PROSITE-ProRule" id="PRU00192"/>
    </source>
</evidence>
<dbReference type="Gene3D" id="1.25.40.20">
    <property type="entry name" value="Ankyrin repeat-containing domain"/>
    <property type="match status" value="3"/>
</dbReference>
<dbReference type="PROSITE" id="PS50088">
    <property type="entry name" value="ANK_REPEAT"/>
    <property type="match status" value="5"/>
</dbReference>
<dbReference type="InterPro" id="IPR035499">
    <property type="entry name" value="Caskin2_SH3"/>
</dbReference>
<keyword evidence="2 8" id="KW-0728">SH3 domain</keyword>
<feature type="region of interest" description="Disordered" evidence="9">
    <location>
        <begin position="949"/>
        <end position="1047"/>
    </location>
</feature>
<evidence type="ECO:0008006" key="14">
    <source>
        <dbReference type="Google" id="ProtNLM"/>
    </source>
</evidence>
<evidence type="ECO:0000259" key="11">
    <source>
        <dbReference type="PROSITE" id="PS50105"/>
    </source>
</evidence>
<evidence type="ECO:0000256" key="4">
    <source>
        <dbReference type="ARBA" id="ARBA00022553"/>
    </source>
</evidence>
<comment type="subcellular location">
    <subcellularLocation>
        <location evidence="1">Cytoplasm</location>
    </subcellularLocation>
</comment>
<dbReference type="Pfam" id="PF00536">
    <property type="entry name" value="SAM_1"/>
    <property type="match status" value="2"/>
</dbReference>
<feature type="compositionally biased region" description="Polar residues" evidence="9">
    <location>
        <begin position="825"/>
        <end position="842"/>
    </location>
</feature>
<evidence type="ECO:0000256" key="3">
    <source>
        <dbReference type="ARBA" id="ARBA00022490"/>
    </source>
</evidence>
<feature type="repeat" description="ANK" evidence="7">
    <location>
        <begin position="182"/>
        <end position="214"/>
    </location>
</feature>
<protein>
    <recommendedName>
        <fullName evidence="14">CASK interacting protein 2</fullName>
    </recommendedName>
</protein>
<reference evidence="12 13" key="1">
    <citation type="submission" date="2020-10" db="EMBL/GenBank/DDBJ databases">
        <title>Pygocentrus nattereri (red-bellied piranha) genome, fPygNat1, primary haplotype.</title>
        <authorList>
            <person name="Myers G."/>
            <person name="Meyer A."/>
            <person name="Karagic N."/>
            <person name="Pippel M."/>
            <person name="Winkler S."/>
            <person name="Tracey A."/>
            <person name="Wood J."/>
            <person name="Formenti G."/>
            <person name="Howe K."/>
            <person name="Fedrigo O."/>
            <person name="Jarvis E.D."/>
        </authorList>
    </citation>
    <scope>NUCLEOTIDE SEQUENCE [LARGE SCALE GENOMIC DNA]</scope>
</reference>
<dbReference type="FunFam" id="1.10.150.50:FF:000032">
    <property type="entry name" value="caskin-1 isoform X1"/>
    <property type="match status" value="1"/>
</dbReference>
<reference evidence="12" key="3">
    <citation type="submission" date="2025-09" db="UniProtKB">
        <authorList>
            <consortium name="Ensembl"/>
        </authorList>
    </citation>
    <scope>IDENTIFICATION</scope>
</reference>
<dbReference type="Pfam" id="PF12796">
    <property type="entry name" value="Ank_2"/>
    <property type="match status" value="3"/>
</dbReference>
<keyword evidence="4" id="KW-0597">Phosphoprotein</keyword>
<dbReference type="InterPro" id="IPR036028">
    <property type="entry name" value="SH3-like_dom_sf"/>
</dbReference>
<dbReference type="InterPro" id="IPR013761">
    <property type="entry name" value="SAM/pointed_sf"/>
</dbReference>
<dbReference type="PANTHER" id="PTHR24174">
    <property type="entry name" value="ANKYRIN REPEAT AND STERILE ALPHA MOTIF DOMAIN-CONTAINING PROTEIN 1"/>
    <property type="match status" value="1"/>
</dbReference>
<dbReference type="InterPro" id="IPR036770">
    <property type="entry name" value="Ankyrin_rpt-contain_sf"/>
</dbReference>
<dbReference type="SMART" id="SM00326">
    <property type="entry name" value="SH3"/>
    <property type="match status" value="1"/>
</dbReference>
<dbReference type="FunFam" id="1.25.40.20:FF:000042">
    <property type="entry name" value="caskin-2 isoform X2"/>
    <property type="match status" value="1"/>
</dbReference>
<dbReference type="CDD" id="cd12063">
    <property type="entry name" value="SH3_Caskin2"/>
    <property type="match status" value="1"/>
</dbReference>
<dbReference type="InterPro" id="IPR035498">
    <property type="entry name" value="Caskin1/2_SAM_2"/>
</dbReference>
<dbReference type="FunFam" id="1.10.150.50:FF:000028">
    <property type="entry name" value="caskin-2 isoform X2"/>
    <property type="match status" value="1"/>
</dbReference>
<dbReference type="Pfam" id="PF16632">
    <property type="entry name" value="Caskin-tail"/>
    <property type="match status" value="1"/>
</dbReference>
<evidence type="ECO:0000256" key="7">
    <source>
        <dbReference type="PROSITE-ProRule" id="PRU00023"/>
    </source>
</evidence>
<dbReference type="AlphaFoldDB" id="A0AAR2JBL7"/>
<dbReference type="PROSITE" id="PS50002">
    <property type="entry name" value="SH3"/>
    <property type="match status" value="1"/>
</dbReference>
<feature type="compositionally biased region" description="Low complexity" evidence="9">
    <location>
        <begin position="397"/>
        <end position="415"/>
    </location>
</feature>
<reference evidence="12" key="2">
    <citation type="submission" date="2025-08" db="UniProtKB">
        <authorList>
            <consortium name="Ensembl"/>
        </authorList>
    </citation>
    <scope>IDENTIFICATION</scope>
</reference>
<dbReference type="CDD" id="cd09497">
    <property type="entry name" value="SAM_caskin1_2_repeat1"/>
    <property type="match status" value="1"/>
</dbReference>
<feature type="domain" description="SAM" evidence="11">
    <location>
        <begin position="461"/>
        <end position="524"/>
    </location>
</feature>
<feature type="compositionally biased region" description="Polar residues" evidence="9">
    <location>
        <begin position="856"/>
        <end position="879"/>
    </location>
</feature>
<feature type="compositionally biased region" description="Polar residues" evidence="9">
    <location>
        <begin position="416"/>
        <end position="428"/>
    </location>
</feature>
<evidence type="ECO:0000256" key="9">
    <source>
        <dbReference type="SAM" id="MobiDB-lite"/>
    </source>
</evidence>
<gene>
    <name evidence="12" type="primary">CASKIN2</name>
</gene>
<evidence type="ECO:0000259" key="10">
    <source>
        <dbReference type="PROSITE" id="PS50002"/>
    </source>
</evidence>
<organism evidence="12 13">
    <name type="scientific">Pygocentrus nattereri</name>
    <name type="common">Red-bellied piranha</name>
    <dbReference type="NCBI Taxonomy" id="42514"/>
    <lineage>
        <taxon>Eukaryota</taxon>
        <taxon>Metazoa</taxon>
        <taxon>Chordata</taxon>
        <taxon>Craniata</taxon>
        <taxon>Vertebrata</taxon>
        <taxon>Euteleostomi</taxon>
        <taxon>Actinopterygii</taxon>
        <taxon>Neopterygii</taxon>
        <taxon>Teleostei</taxon>
        <taxon>Ostariophysi</taxon>
        <taxon>Characiformes</taxon>
        <taxon>Characoidei</taxon>
        <taxon>Pygocentrus</taxon>
    </lineage>
</organism>
<dbReference type="InterPro" id="IPR001660">
    <property type="entry name" value="SAM"/>
</dbReference>
<evidence type="ECO:0000256" key="5">
    <source>
        <dbReference type="ARBA" id="ARBA00022737"/>
    </source>
</evidence>
<accession>A0AAR2JBL7</accession>
<dbReference type="InterPro" id="IPR032117">
    <property type="entry name" value="Caskin_C"/>
</dbReference>
<feature type="domain" description="SH3" evidence="10">
    <location>
        <begin position="275"/>
        <end position="341"/>
    </location>
</feature>
<dbReference type="SUPFAM" id="SSF50044">
    <property type="entry name" value="SH3-domain"/>
    <property type="match status" value="1"/>
</dbReference>
<dbReference type="InterPro" id="IPR001452">
    <property type="entry name" value="SH3_domain"/>
</dbReference>
<dbReference type="PANTHER" id="PTHR24174:SF18">
    <property type="entry name" value="CASKIN-2"/>
    <property type="match status" value="1"/>
</dbReference>
<sequence>MGKEQDLLLAVKNGDILSAHKLLTKIKANRNKLLGSTKKLNVNYQDADGFSALHHAALTGTTDLLSLLLEAQAMVDIKDSNGMRPLHYAAWQGKADSVLMLLRAGASVNGASQDGQIPLHLAAQYGHYEVSEMLLQHQSNPCMVNKAKKTPLDLACEFGRLKVAQLLLSSNMVVALLEGNGRDNTPLHLAARNGHKDIIRLLLKAGIDINRTTKAGTSLHEAALYGKTEVVRLLLDAGIDVNIRNTYNQTALDIVNQFTTSHASKDIKQLLREASGALQVRALKDYWNLHDPTALNIRAGDLIMVLEQHIDGRWKGHIHDSQRGTDRVGYFPPSIVEVINRRGTLSRQASLPSQRHHTLARVPSPRSPHPAPHTDDSYTLYASTHPALPRQNGDRNSVGSAGSVGSSRSAGSGQSTEGNFTHNVQYHSTPGRRQALSSSRAGEHGLSPYVHIRPEQLLEGRDAEAIYQWLSEFQLEQYTANFLTAGYDVPTISRMTPEDLTAIGITKPGHRKKISMEISHLHIPEWLPDYIPSDIGEWLGTIGLSQYQKRLAENGYDSVSIVRDITWEDLQEIGINKLGHQKKMMLAVKRLCDVQKAQKNQVEGQGMLQRTAPPTLELVAIEPPDNADGPSSPLSPKMLTFQDSELSAELQSAMTQSGYAGCQVDLSAAVSETAVSVSQESTRSWGSGRSQERPLASVTPHSRSDENLSPGNSPCKDRYAISECQQQHHPPPATLPQLIPSGEIHRPKKRSQSLSRYALSDGEAEEEEAPAPSANLASYATLTRKPGRSHPPAAASEHHVGRSHSFAIRARRKGPPPPPPKRMSSAPSTVNSSGVDTDSAGSVRSIAARLEGSGGSPTKTHSSPTFKPVSNATPVMTTGSRRRTTGEPFSNEPDQELCGVKSVEQDKKLQAKQEHVVSVSPQGTLCESIPFAEEGKVTIKQRPKIALVKTDTEVNFESQKPTQPPKSSLESPEFNLTESDTVKRRHKPREKEPLTASQNTQSVPGAEKISPCLQNGGPPRNLLKQNVCPKPVSPQKPPTPCKPTRHSAAAPLVDGSPPGMCVRMGQNPAFTLSSPSGSVAVCPPIRGPLDQNSRVQPQARGQGPDELVHKRLEQTSTSLEAALKVVEKKLAQEDQTDSGIYTVKSAGNILDDIGNMFDDLADQLDAMLD</sequence>
<dbReference type="PROSITE" id="PS50297">
    <property type="entry name" value="ANK_REP_REGION"/>
    <property type="match status" value="5"/>
</dbReference>
<dbReference type="SMART" id="SM00248">
    <property type="entry name" value="ANK"/>
    <property type="match status" value="7"/>
</dbReference>
<dbReference type="Pfam" id="PF07653">
    <property type="entry name" value="SH3_2"/>
    <property type="match status" value="1"/>
</dbReference>
<evidence type="ECO:0000313" key="12">
    <source>
        <dbReference type="Ensembl" id="ENSPNAP00000049418.1"/>
    </source>
</evidence>
<dbReference type="SUPFAM" id="SSF47769">
    <property type="entry name" value="SAM/Pointed domain"/>
    <property type="match status" value="2"/>
</dbReference>
<feature type="domain" description="SAM" evidence="11">
    <location>
        <begin position="530"/>
        <end position="594"/>
    </location>
</feature>
<feature type="region of interest" description="Disordered" evidence="9">
    <location>
        <begin position="745"/>
        <end position="896"/>
    </location>
</feature>
<keyword evidence="6 7" id="KW-0040">ANK repeat</keyword>
<dbReference type="InterPro" id="IPR002110">
    <property type="entry name" value="Ankyrin_rpt"/>
</dbReference>
<dbReference type="GeneTree" id="ENSGT00940000158256"/>
<feature type="repeat" description="ANK" evidence="7">
    <location>
        <begin position="48"/>
        <end position="80"/>
    </location>
</feature>
<dbReference type="SUPFAM" id="SSF48403">
    <property type="entry name" value="Ankyrin repeat"/>
    <property type="match status" value="1"/>
</dbReference>
<dbReference type="Gene3D" id="2.30.30.40">
    <property type="entry name" value="SH3 Domains"/>
    <property type="match status" value="1"/>
</dbReference>
<feature type="region of interest" description="Disordered" evidence="9">
    <location>
        <begin position="345"/>
        <end position="445"/>
    </location>
</feature>
<proteinExistence type="predicted"/>
<dbReference type="InterPro" id="IPR035497">
    <property type="entry name" value="Caskin1/2_SAM_1"/>
</dbReference>
<feature type="compositionally biased region" description="Polar residues" evidence="9">
    <location>
        <begin position="953"/>
        <end position="979"/>
    </location>
</feature>
<dbReference type="CDD" id="cd09498">
    <property type="entry name" value="SAM_caskin1_2_repeat2"/>
    <property type="match status" value="1"/>
</dbReference>
<evidence type="ECO:0000256" key="1">
    <source>
        <dbReference type="ARBA" id="ARBA00004496"/>
    </source>
</evidence>
<evidence type="ECO:0000256" key="6">
    <source>
        <dbReference type="ARBA" id="ARBA00023043"/>
    </source>
</evidence>
<feature type="compositionally biased region" description="Pro residues" evidence="9">
    <location>
        <begin position="1031"/>
        <end position="1041"/>
    </location>
</feature>
<dbReference type="PROSITE" id="PS50105">
    <property type="entry name" value="SAM_DOMAIN"/>
    <property type="match status" value="2"/>
</dbReference>
<dbReference type="Ensembl" id="ENSPNAT00000064122.1">
    <property type="protein sequence ID" value="ENSPNAP00000049418.1"/>
    <property type="gene ID" value="ENSPNAG00000010599.2"/>
</dbReference>
<name>A0AAR2JBL7_PYGNA</name>
<keyword evidence="5" id="KW-0677">Repeat</keyword>
<keyword evidence="13" id="KW-1185">Reference proteome</keyword>
<dbReference type="InterPro" id="IPR032232">
    <property type="entry name" value="Caskin1-CID"/>
</dbReference>
<feature type="repeat" description="ANK" evidence="7">
    <location>
        <begin position="81"/>
        <end position="113"/>
    </location>
</feature>
<feature type="region of interest" description="Disordered" evidence="9">
    <location>
        <begin position="679"/>
        <end position="717"/>
    </location>
</feature>
<dbReference type="Proteomes" id="UP001501920">
    <property type="component" value="Chromosome 13"/>
</dbReference>
<dbReference type="FunFam" id="1.25.40.20:FF:000225">
    <property type="entry name" value="caskin-1 isoform X1"/>
    <property type="match status" value="1"/>
</dbReference>
<dbReference type="PRINTS" id="PR01415">
    <property type="entry name" value="ANKYRIN"/>
</dbReference>
<dbReference type="Pfam" id="PF16907">
    <property type="entry name" value="Caskin-Pro-rich"/>
    <property type="match status" value="1"/>
</dbReference>
<feature type="repeat" description="ANK" evidence="7">
    <location>
        <begin position="114"/>
        <end position="146"/>
    </location>
</feature>
<dbReference type="Gene3D" id="1.10.150.50">
    <property type="entry name" value="Transcription Factor, Ets-1"/>
    <property type="match status" value="2"/>
</dbReference>
<evidence type="ECO:0000256" key="2">
    <source>
        <dbReference type="ARBA" id="ARBA00022443"/>
    </source>
</evidence>
<feature type="repeat" description="ANK" evidence="7">
    <location>
        <begin position="214"/>
        <end position="246"/>
    </location>
</feature>